<evidence type="ECO:0000256" key="3">
    <source>
        <dbReference type="ARBA" id="ARBA00022989"/>
    </source>
</evidence>
<dbReference type="Proteomes" id="UP000887565">
    <property type="component" value="Unplaced"/>
</dbReference>
<feature type="region of interest" description="Disordered" evidence="5">
    <location>
        <begin position="257"/>
        <end position="324"/>
    </location>
</feature>
<keyword evidence="4 6" id="KW-0472">Membrane</keyword>
<evidence type="ECO:0000256" key="6">
    <source>
        <dbReference type="SAM" id="Phobius"/>
    </source>
</evidence>
<keyword evidence="3 6" id="KW-1133">Transmembrane helix</keyword>
<evidence type="ECO:0000313" key="7">
    <source>
        <dbReference type="Proteomes" id="UP000887565"/>
    </source>
</evidence>
<evidence type="ECO:0000256" key="2">
    <source>
        <dbReference type="ARBA" id="ARBA00022692"/>
    </source>
</evidence>
<feature type="transmembrane region" description="Helical" evidence="6">
    <location>
        <begin position="166"/>
        <end position="190"/>
    </location>
</feature>
<keyword evidence="2 6" id="KW-0812">Transmembrane</keyword>
<name>A0A915JES2_ROMCU</name>
<dbReference type="GO" id="GO:0015377">
    <property type="term" value="F:chloride:monoatomic cation symporter activity"/>
    <property type="evidence" value="ECO:0007669"/>
    <property type="project" value="InterPro"/>
</dbReference>
<dbReference type="InterPro" id="IPR004842">
    <property type="entry name" value="SLC12A_fam"/>
</dbReference>
<reference evidence="8" key="1">
    <citation type="submission" date="2022-11" db="UniProtKB">
        <authorList>
            <consortium name="WormBaseParasite"/>
        </authorList>
    </citation>
    <scope>IDENTIFICATION</scope>
</reference>
<proteinExistence type="predicted"/>
<dbReference type="WBParaSite" id="nRc.2.0.1.t24981-RA">
    <property type="protein sequence ID" value="nRc.2.0.1.t24981-RA"/>
    <property type="gene ID" value="nRc.2.0.1.g24981"/>
</dbReference>
<feature type="compositionally biased region" description="Low complexity" evidence="5">
    <location>
        <begin position="290"/>
        <end position="314"/>
    </location>
</feature>
<dbReference type="PANTHER" id="PTHR11827">
    <property type="entry name" value="SOLUTE CARRIER FAMILY 12, CATION COTRANSPORTERS"/>
    <property type="match status" value="1"/>
</dbReference>
<feature type="transmembrane region" description="Helical" evidence="6">
    <location>
        <begin position="76"/>
        <end position="99"/>
    </location>
</feature>
<sequence length="438" mass="49107">MQKTSGVHPPPRRTDPYYVDDCNYVWLCGQMDLKSACRLIAVFEFLATILAFVLLIVFYCVFYSETYAYQLICSSWSLGVGIFCCICSIGILFLFFGGIKNENSGVLLIHIGMQIFSLIAMIFAAIVAIVLIIGWSEVEFGPEVILNPTRQGRVQDEYAADKTGCLIGVIVLILCAIGSSFETWFLMIILKTYRLFLKQEKMAYSGGGQRQMTTNQMTDSVKLGVKSSLKRSNSHDNSTGKRSLVFEDGIKKIVNETVKNDDGEKSPTSQTFPQDKKQKEKQKQKKVMKEAQQQENGKNDQEQQNQQTEKQGPQSSSLSASRKGTLARKHTLWQLYEDDKENHFSSIGHYLKSFKGSSTEQMDGEKKVKTQEQKLGTILGVYLPSIQNVLGIQMFLRLLWIVGMSGVVESFSMVAICCLCVRALLCSNVSRSITSDEC</sequence>
<protein>
    <submittedName>
        <fullName evidence="8">Uncharacterized protein</fullName>
    </submittedName>
</protein>
<dbReference type="PANTHER" id="PTHR11827:SF72">
    <property type="entry name" value="GH08340P"/>
    <property type="match status" value="1"/>
</dbReference>
<keyword evidence="7" id="KW-1185">Reference proteome</keyword>
<organism evidence="7 8">
    <name type="scientific">Romanomermis culicivorax</name>
    <name type="common">Nematode worm</name>
    <dbReference type="NCBI Taxonomy" id="13658"/>
    <lineage>
        <taxon>Eukaryota</taxon>
        <taxon>Metazoa</taxon>
        <taxon>Ecdysozoa</taxon>
        <taxon>Nematoda</taxon>
        <taxon>Enoplea</taxon>
        <taxon>Dorylaimia</taxon>
        <taxon>Mermithida</taxon>
        <taxon>Mermithoidea</taxon>
        <taxon>Mermithidae</taxon>
        <taxon>Romanomermis</taxon>
    </lineage>
</organism>
<evidence type="ECO:0000256" key="4">
    <source>
        <dbReference type="ARBA" id="ARBA00023136"/>
    </source>
</evidence>
<evidence type="ECO:0000256" key="1">
    <source>
        <dbReference type="ARBA" id="ARBA00004141"/>
    </source>
</evidence>
<feature type="transmembrane region" description="Helical" evidence="6">
    <location>
        <begin position="398"/>
        <end position="425"/>
    </location>
</feature>
<comment type="subcellular location">
    <subcellularLocation>
        <location evidence="1">Membrane</location>
        <topology evidence="1">Multi-pass membrane protein</topology>
    </subcellularLocation>
</comment>
<dbReference type="GO" id="GO:0016020">
    <property type="term" value="C:membrane"/>
    <property type="evidence" value="ECO:0007669"/>
    <property type="project" value="UniProtKB-SubCell"/>
</dbReference>
<evidence type="ECO:0000256" key="5">
    <source>
        <dbReference type="SAM" id="MobiDB-lite"/>
    </source>
</evidence>
<dbReference type="AlphaFoldDB" id="A0A915JES2"/>
<feature type="transmembrane region" description="Helical" evidence="6">
    <location>
        <begin position="111"/>
        <end position="135"/>
    </location>
</feature>
<evidence type="ECO:0000313" key="8">
    <source>
        <dbReference type="WBParaSite" id="nRc.2.0.1.t24981-RA"/>
    </source>
</evidence>
<feature type="transmembrane region" description="Helical" evidence="6">
    <location>
        <begin position="39"/>
        <end position="64"/>
    </location>
</feature>
<accession>A0A915JES2</accession>